<keyword evidence="3" id="KW-1185">Reference proteome</keyword>
<feature type="compositionally biased region" description="Low complexity" evidence="1">
    <location>
        <begin position="222"/>
        <end position="232"/>
    </location>
</feature>
<evidence type="ECO:0000313" key="3">
    <source>
        <dbReference type="Proteomes" id="UP001175261"/>
    </source>
</evidence>
<dbReference type="Proteomes" id="UP001175261">
    <property type="component" value="Unassembled WGS sequence"/>
</dbReference>
<feature type="region of interest" description="Disordered" evidence="1">
    <location>
        <begin position="126"/>
        <end position="385"/>
    </location>
</feature>
<name>A0AA39GQW7_SARSR</name>
<gene>
    <name evidence="2" type="ORF">NLU13_1398</name>
</gene>
<accession>A0AA39GQW7</accession>
<sequence length="399" mass="44800">MEDTTFAWPSYKFGFKHSDLSTTLHDKYNTFTSTIQDPEAFHHDVWEISNEATTTEDFHRLMAERRDQRMQELNDTLETLAVEIISNPKLLDSKHWKYALQLFRTRSFDSIVRYFASYLPDDYDDHHAPSSASSSFSEAHSEHTTHTTSTASSVDETSFPTYLDDHHDGPVMTEEPCSLDGDENDLSSSAVGAPLSPPESEPFTDQRSVSDVESRRSTNPPSRSMSFSGSESGAFIPSFVHRSRGDDDTDSMSDECDTAAASLTDGAESHASLDSADHDQPLTPVHDYEDDEYDIPPAQFPEDAFDALDPYDTLDSDTPTPRQETIATSYVEYKSAVSRRLPSPHRRPASPKPIRADGPHLMVTSRRSPEESASKIQKPSYDASRQRYKGRLYRCLEAS</sequence>
<feature type="compositionally biased region" description="Low complexity" evidence="1">
    <location>
        <begin position="129"/>
        <end position="138"/>
    </location>
</feature>
<feature type="compositionally biased region" description="Acidic residues" evidence="1">
    <location>
        <begin position="247"/>
        <end position="257"/>
    </location>
</feature>
<dbReference type="EMBL" id="JAPDFR010000001">
    <property type="protein sequence ID" value="KAK0391900.1"/>
    <property type="molecule type" value="Genomic_DNA"/>
</dbReference>
<feature type="compositionally biased region" description="Polar residues" evidence="1">
    <location>
        <begin position="316"/>
        <end position="328"/>
    </location>
</feature>
<proteinExistence type="predicted"/>
<evidence type="ECO:0000256" key="1">
    <source>
        <dbReference type="SAM" id="MobiDB-lite"/>
    </source>
</evidence>
<protein>
    <submittedName>
        <fullName evidence="2">Uncharacterized protein</fullName>
    </submittedName>
</protein>
<organism evidence="2 3">
    <name type="scientific">Sarocladium strictum</name>
    <name type="common">Black bundle disease fungus</name>
    <name type="synonym">Acremonium strictum</name>
    <dbReference type="NCBI Taxonomy" id="5046"/>
    <lineage>
        <taxon>Eukaryota</taxon>
        <taxon>Fungi</taxon>
        <taxon>Dikarya</taxon>
        <taxon>Ascomycota</taxon>
        <taxon>Pezizomycotina</taxon>
        <taxon>Sordariomycetes</taxon>
        <taxon>Hypocreomycetidae</taxon>
        <taxon>Hypocreales</taxon>
        <taxon>Sarocladiaceae</taxon>
        <taxon>Sarocladium</taxon>
    </lineage>
</organism>
<reference evidence="2" key="1">
    <citation type="submission" date="2022-10" db="EMBL/GenBank/DDBJ databases">
        <title>Determination and structural analysis of whole genome sequence of Sarocladium strictum F4-1.</title>
        <authorList>
            <person name="Hu L."/>
            <person name="Jiang Y."/>
        </authorList>
    </citation>
    <scope>NUCLEOTIDE SEQUENCE</scope>
    <source>
        <strain evidence="2">F4-1</strain>
    </source>
</reference>
<comment type="caution">
    <text evidence="2">The sequence shown here is derived from an EMBL/GenBank/DDBJ whole genome shotgun (WGS) entry which is preliminary data.</text>
</comment>
<dbReference type="AlphaFoldDB" id="A0AA39GQW7"/>
<evidence type="ECO:0000313" key="2">
    <source>
        <dbReference type="EMBL" id="KAK0391900.1"/>
    </source>
</evidence>